<gene>
    <name evidence="1" type="ORF">MDA_GLEAN10010163</name>
</gene>
<dbReference type="EMBL" id="KB099074">
    <property type="protein sequence ID" value="ELK38302.1"/>
    <property type="molecule type" value="Genomic_DNA"/>
</dbReference>
<dbReference type="GO" id="GO:0005730">
    <property type="term" value="C:nucleolus"/>
    <property type="evidence" value="ECO:0007669"/>
    <property type="project" value="TreeGrafter"/>
</dbReference>
<evidence type="ECO:0000313" key="2">
    <source>
        <dbReference type="Proteomes" id="UP000010556"/>
    </source>
</evidence>
<reference evidence="2" key="1">
    <citation type="journal article" date="2013" name="Science">
        <title>Comparative analysis of bat genomes provides insight into the evolution of flight and immunity.</title>
        <authorList>
            <person name="Zhang G."/>
            <person name="Cowled C."/>
            <person name="Shi Z."/>
            <person name="Huang Z."/>
            <person name="Bishop-Lilly K.A."/>
            <person name="Fang X."/>
            <person name="Wynne J.W."/>
            <person name="Xiong Z."/>
            <person name="Baker M.L."/>
            <person name="Zhao W."/>
            <person name="Tachedjian M."/>
            <person name="Zhu Y."/>
            <person name="Zhou P."/>
            <person name="Jiang X."/>
            <person name="Ng J."/>
            <person name="Yang L."/>
            <person name="Wu L."/>
            <person name="Xiao J."/>
            <person name="Feng Y."/>
            <person name="Chen Y."/>
            <person name="Sun X."/>
            <person name="Zhang Y."/>
            <person name="Marsh G.A."/>
            <person name="Crameri G."/>
            <person name="Broder C.C."/>
            <person name="Frey K.G."/>
            <person name="Wang L.F."/>
            <person name="Wang J."/>
        </authorList>
    </citation>
    <scope>NUCLEOTIDE SEQUENCE [LARGE SCALE GENOMIC DNA]</scope>
</reference>
<proteinExistence type="predicted"/>
<dbReference type="GO" id="GO:0005829">
    <property type="term" value="C:cytosol"/>
    <property type="evidence" value="ECO:0007669"/>
    <property type="project" value="TreeGrafter"/>
</dbReference>
<protein>
    <submittedName>
        <fullName evidence="1">Protein ALO17</fullName>
    </submittedName>
</protein>
<dbReference type="GO" id="GO:0002040">
    <property type="term" value="P:sprouting angiogenesis"/>
    <property type="evidence" value="ECO:0007669"/>
    <property type="project" value="TreeGrafter"/>
</dbReference>
<keyword evidence="2" id="KW-1185">Reference proteome</keyword>
<dbReference type="AlphaFoldDB" id="L5MJ28"/>
<evidence type="ECO:0000313" key="1">
    <source>
        <dbReference type="EMBL" id="ELK38302.1"/>
    </source>
</evidence>
<dbReference type="PANTHER" id="PTHR22605:SF16">
    <property type="entry name" value="E3 UBIQUITIN-PROTEIN LIGASE RNF213"/>
    <property type="match status" value="1"/>
</dbReference>
<dbReference type="GO" id="GO:0004842">
    <property type="term" value="F:ubiquitin-protein transferase activity"/>
    <property type="evidence" value="ECO:0007669"/>
    <property type="project" value="InterPro"/>
</dbReference>
<sequence>MERVTHYNLSARVGEMAAMTDSLKDSHVFRTFWAQAARAEGTQEEEEEEAAGSGPLLDMEDAYATLYHPCLAKFRKLYEDLKAGELTFGEVRAIFSDFVDKYEDLTSDLRVMRALDPSDPGDWIQERVGQIREYHHLDRSARAAKVILEVKEALGLTGDFSLLDFVLRITDAFENSRGEKLGQINRQVVLAIKLLRDLDEARCQCLQELVLAREFVHWVCEAVEGVNELKVFVDLAFIFAGENDMDVDRVACFHDAVQGYSSLLYKLDTSQGFQAFAGHLKELWKALDSDPHLPSKLRDSARNLGWLKTVKESHGSVERSSLTLARAINSRGTYVIQAPAEGQQISPDGVLRLLLPESHKGRQELRSYSLEELKELMNKLMLMSGKKDHNSADVEEFSEVFCNVRAEVRAFLNLYSAGSFLFRAWKVQVHCGQPEPVRMHFPLPLVCFTF</sequence>
<dbReference type="InterPro" id="IPR031248">
    <property type="entry name" value="RNF213"/>
</dbReference>
<organism evidence="1 2">
    <name type="scientific">Myotis davidii</name>
    <name type="common">David's myotis</name>
    <dbReference type="NCBI Taxonomy" id="225400"/>
    <lineage>
        <taxon>Eukaryota</taxon>
        <taxon>Metazoa</taxon>
        <taxon>Chordata</taxon>
        <taxon>Craniata</taxon>
        <taxon>Vertebrata</taxon>
        <taxon>Euteleostomi</taxon>
        <taxon>Mammalia</taxon>
        <taxon>Eutheria</taxon>
        <taxon>Laurasiatheria</taxon>
        <taxon>Chiroptera</taxon>
        <taxon>Yangochiroptera</taxon>
        <taxon>Vespertilionidae</taxon>
        <taxon>Myotis</taxon>
    </lineage>
</organism>
<dbReference type="Proteomes" id="UP000010556">
    <property type="component" value="Unassembled WGS sequence"/>
</dbReference>
<dbReference type="GO" id="GO:0006511">
    <property type="term" value="P:ubiquitin-dependent protein catabolic process"/>
    <property type="evidence" value="ECO:0007669"/>
    <property type="project" value="TreeGrafter"/>
</dbReference>
<name>L5MJ28_MYODS</name>
<dbReference type="GO" id="GO:0016887">
    <property type="term" value="F:ATP hydrolysis activity"/>
    <property type="evidence" value="ECO:0007669"/>
    <property type="project" value="InterPro"/>
</dbReference>
<accession>L5MJ28</accession>
<dbReference type="GO" id="GO:0016020">
    <property type="term" value="C:membrane"/>
    <property type="evidence" value="ECO:0007669"/>
    <property type="project" value="TreeGrafter"/>
</dbReference>
<dbReference type="PANTHER" id="PTHR22605">
    <property type="entry name" value="RZ-TYPE DOMAIN-CONTAINING PROTEIN"/>
    <property type="match status" value="1"/>
</dbReference>
<dbReference type="GO" id="GO:2000051">
    <property type="term" value="P:negative regulation of non-canonical Wnt signaling pathway"/>
    <property type="evidence" value="ECO:0007669"/>
    <property type="project" value="TreeGrafter"/>
</dbReference>